<dbReference type="InterPro" id="IPR002347">
    <property type="entry name" value="SDR_fam"/>
</dbReference>
<keyword evidence="3" id="KW-0560">Oxidoreductase</keyword>
<name>A0AB34FMK5_9HYPO</name>
<dbReference type="PANTHER" id="PTHR24320">
    <property type="entry name" value="RETINOL DEHYDROGENASE"/>
    <property type="match status" value="1"/>
</dbReference>
<reference evidence="4" key="1">
    <citation type="submission" date="2023-01" db="EMBL/GenBank/DDBJ databases">
        <title>The growth and conidiation of Purpureocillium lavendulum are regulated by nitrogen source and histone H3K14 acetylation.</title>
        <authorList>
            <person name="Tang P."/>
            <person name="Han J."/>
            <person name="Zhang C."/>
            <person name="Tang P."/>
            <person name="Qi F."/>
            <person name="Zhang K."/>
            <person name="Liang L."/>
        </authorList>
    </citation>
    <scope>NUCLEOTIDE SEQUENCE</scope>
    <source>
        <strain evidence="4">YMF1.00683</strain>
    </source>
</reference>
<dbReference type="InterPro" id="IPR036291">
    <property type="entry name" value="NAD(P)-bd_dom_sf"/>
</dbReference>
<dbReference type="EMBL" id="JAQHRD010000005">
    <property type="protein sequence ID" value="KAJ6440728.1"/>
    <property type="molecule type" value="Genomic_DNA"/>
</dbReference>
<evidence type="ECO:0000256" key="2">
    <source>
        <dbReference type="ARBA" id="ARBA00022857"/>
    </source>
</evidence>
<dbReference type="SUPFAM" id="SSF51735">
    <property type="entry name" value="NAD(P)-binding Rossmann-fold domains"/>
    <property type="match status" value="1"/>
</dbReference>
<dbReference type="GO" id="GO:0016491">
    <property type="term" value="F:oxidoreductase activity"/>
    <property type="evidence" value="ECO:0007669"/>
    <property type="project" value="UniProtKB-KW"/>
</dbReference>
<evidence type="ECO:0000256" key="3">
    <source>
        <dbReference type="ARBA" id="ARBA00023002"/>
    </source>
</evidence>
<protein>
    <submittedName>
        <fullName evidence="4">Short-chain dehydrogenase/reductase family protein</fullName>
    </submittedName>
</protein>
<evidence type="ECO:0000313" key="5">
    <source>
        <dbReference type="Proteomes" id="UP001163105"/>
    </source>
</evidence>
<dbReference type="Gene3D" id="3.40.50.720">
    <property type="entry name" value="NAD(P)-binding Rossmann-like Domain"/>
    <property type="match status" value="1"/>
</dbReference>
<comment type="similarity">
    <text evidence="1">Belongs to the short-chain dehydrogenases/reductases (SDR) family.</text>
</comment>
<accession>A0AB34FMK5</accession>
<evidence type="ECO:0000313" key="4">
    <source>
        <dbReference type="EMBL" id="KAJ6440728.1"/>
    </source>
</evidence>
<sequence length="285" mass="30503">MASTSVRPVRSQDMPPLPSNFLPVFIRNQFFTMIELPTKEAYPDVDGKCAIITGSNTGLGFESAAQLLSLGLSHLIMAVRSLEKGEAAAAQLRSANPASRIDVWHLDMESYASVQDFVRRCEGSLSRIDVVILNAGMSPSKFATVPATGHERAIQVNHISTALLAILLLPVLKSKSAGVSPPRLTIVNSAMAHLCAFPNKRQRPLLASFDDTAVTPFSSPERYGVSKLLCQLLVVRLARMVDPADITINMVDPGLTKGTGLSRESEGLLGLINAAALAICGRLIA</sequence>
<keyword evidence="5" id="KW-1185">Reference proteome</keyword>
<dbReference type="Proteomes" id="UP001163105">
    <property type="component" value="Unassembled WGS sequence"/>
</dbReference>
<gene>
    <name evidence="4" type="ORF">O9K51_06519</name>
</gene>
<organism evidence="4 5">
    <name type="scientific">Purpureocillium lavendulum</name>
    <dbReference type="NCBI Taxonomy" id="1247861"/>
    <lineage>
        <taxon>Eukaryota</taxon>
        <taxon>Fungi</taxon>
        <taxon>Dikarya</taxon>
        <taxon>Ascomycota</taxon>
        <taxon>Pezizomycotina</taxon>
        <taxon>Sordariomycetes</taxon>
        <taxon>Hypocreomycetidae</taxon>
        <taxon>Hypocreales</taxon>
        <taxon>Ophiocordycipitaceae</taxon>
        <taxon>Purpureocillium</taxon>
    </lineage>
</organism>
<dbReference type="AlphaFoldDB" id="A0AB34FMK5"/>
<dbReference type="PRINTS" id="PR00081">
    <property type="entry name" value="GDHRDH"/>
</dbReference>
<dbReference type="PANTHER" id="PTHR24320:SF252">
    <property type="entry name" value="DEHYDROGENASE_REDUCTASE FAMILY PROTEIN, PUTATIVE (AFU_ORTHOLOGUE AFUA_3G08550)-RELATED"/>
    <property type="match status" value="1"/>
</dbReference>
<proteinExistence type="inferred from homology"/>
<keyword evidence="2" id="KW-0521">NADP</keyword>
<dbReference type="Pfam" id="PF00106">
    <property type="entry name" value="adh_short"/>
    <property type="match status" value="1"/>
</dbReference>
<evidence type="ECO:0000256" key="1">
    <source>
        <dbReference type="ARBA" id="ARBA00006484"/>
    </source>
</evidence>
<comment type="caution">
    <text evidence="4">The sequence shown here is derived from an EMBL/GenBank/DDBJ whole genome shotgun (WGS) entry which is preliminary data.</text>
</comment>